<evidence type="ECO:0000313" key="2">
    <source>
        <dbReference type="EMBL" id="EXB82501.1"/>
    </source>
</evidence>
<name>W9RN07_9ROSA</name>
<feature type="region of interest" description="Disordered" evidence="1">
    <location>
        <begin position="76"/>
        <end position="105"/>
    </location>
</feature>
<keyword evidence="3" id="KW-1185">Reference proteome</keyword>
<dbReference type="EMBL" id="KE344869">
    <property type="protein sequence ID" value="EXB82501.1"/>
    <property type="molecule type" value="Genomic_DNA"/>
</dbReference>
<sequence length="179" mass="20085">MKPKGMFNKNEGEMEGRRVVEKEGELLFSLHGGQRLIVSLQKRRPSGKVTFPDHVLCSNLLWRRCSLLLTTENSSGQRFPLTRTSSHGRRGQNHSEVGFGRDSSSCIRSGQRAEECENEFGEDRITVKFGRDSSSCIRSGQRAQECESEFVLRSNKPVRPWMEENGGQAAEGQDPANSP</sequence>
<evidence type="ECO:0000313" key="3">
    <source>
        <dbReference type="Proteomes" id="UP000030645"/>
    </source>
</evidence>
<dbReference type="AlphaFoldDB" id="W9RN07"/>
<organism evidence="2 3">
    <name type="scientific">Morus notabilis</name>
    <dbReference type="NCBI Taxonomy" id="981085"/>
    <lineage>
        <taxon>Eukaryota</taxon>
        <taxon>Viridiplantae</taxon>
        <taxon>Streptophyta</taxon>
        <taxon>Embryophyta</taxon>
        <taxon>Tracheophyta</taxon>
        <taxon>Spermatophyta</taxon>
        <taxon>Magnoliopsida</taxon>
        <taxon>eudicotyledons</taxon>
        <taxon>Gunneridae</taxon>
        <taxon>Pentapetalae</taxon>
        <taxon>rosids</taxon>
        <taxon>fabids</taxon>
        <taxon>Rosales</taxon>
        <taxon>Moraceae</taxon>
        <taxon>Moreae</taxon>
        <taxon>Morus</taxon>
    </lineage>
</organism>
<accession>W9RN07</accession>
<dbReference type="Proteomes" id="UP000030645">
    <property type="component" value="Unassembled WGS sequence"/>
</dbReference>
<proteinExistence type="predicted"/>
<protein>
    <submittedName>
        <fullName evidence="2">Uncharacterized protein</fullName>
    </submittedName>
</protein>
<feature type="compositionally biased region" description="Polar residues" evidence="1">
    <location>
        <begin position="76"/>
        <end position="85"/>
    </location>
</feature>
<feature type="region of interest" description="Disordered" evidence="1">
    <location>
        <begin position="157"/>
        <end position="179"/>
    </location>
</feature>
<reference evidence="3" key="1">
    <citation type="submission" date="2013-01" db="EMBL/GenBank/DDBJ databases">
        <title>Draft Genome Sequence of a Mulberry Tree, Morus notabilis C.K. Schneid.</title>
        <authorList>
            <person name="He N."/>
            <person name="Zhao S."/>
        </authorList>
    </citation>
    <scope>NUCLEOTIDE SEQUENCE</scope>
</reference>
<evidence type="ECO:0000256" key="1">
    <source>
        <dbReference type="SAM" id="MobiDB-lite"/>
    </source>
</evidence>
<gene>
    <name evidence="2" type="ORF">L484_027676</name>
</gene>